<dbReference type="InterPro" id="IPR011009">
    <property type="entry name" value="Kinase-like_dom_sf"/>
</dbReference>
<evidence type="ECO:0000256" key="3">
    <source>
        <dbReference type="ARBA" id="ARBA00022777"/>
    </source>
</evidence>
<keyword evidence="2" id="KW-0547">Nucleotide-binding</keyword>
<keyword evidence="1 6" id="KW-0808">Transferase</keyword>
<dbReference type="InterPro" id="IPR050660">
    <property type="entry name" value="NEK_Ser/Thr_kinase"/>
</dbReference>
<keyword evidence="4" id="KW-0067">ATP-binding</keyword>
<keyword evidence="3 6" id="KW-0418">Kinase</keyword>
<accession>A0ABV7TU87</accession>
<dbReference type="CDD" id="cd14014">
    <property type="entry name" value="STKc_PknB_like"/>
    <property type="match status" value="1"/>
</dbReference>
<dbReference type="PANTHER" id="PTHR43671">
    <property type="entry name" value="SERINE/THREONINE-PROTEIN KINASE NEK"/>
    <property type="match status" value="1"/>
</dbReference>
<dbReference type="RefSeq" id="WP_390278931.1">
    <property type="nucleotide sequence ID" value="NZ_JBHRYH010000018.1"/>
</dbReference>
<dbReference type="GO" id="GO:0004674">
    <property type="term" value="F:protein serine/threonine kinase activity"/>
    <property type="evidence" value="ECO:0007669"/>
    <property type="project" value="UniProtKB-EC"/>
</dbReference>
<sequence length="316" mass="34639">MDRTQSKSRSLSAGSRLEGYTIVRVLSSGGFSEVYLALDDHDRKYAIKEYLPRDMVGRSDIGDVTVLNELDREVFKLGLKCFFDEARVLATIRHPNVVRVSNFFRANQTVYMVMDYADGRSLARELELAGGRMPEARLRKLFAELIAGLAEVHKQQLLHLDIKPGNIYLCRNGAPILLDFGTARQAAGHGHSAAMITPGYAAPEQYQAKGPLGPWTDIYGLGASMYLAMGGGRLPAANERLRQDTLPPAATALAGQYSPALLQLVDQCLMLDHTARPASLGEVRERLLASYPATPLAPAGGRLQRWLSCLLGRRAS</sequence>
<evidence type="ECO:0000256" key="4">
    <source>
        <dbReference type="ARBA" id="ARBA00022840"/>
    </source>
</evidence>
<reference evidence="7" key="1">
    <citation type="journal article" date="2019" name="Int. J. Syst. Evol. Microbiol.">
        <title>The Global Catalogue of Microorganisms (GCM) 10K type strain sequencing project: providing services to taxonomists for standard genome sequencing and annotation.</title>
        <authorList>
            <consortium name="The Broad Institute Genomics Platform"/>
            <consortium name="The Broad Institute Genome Sequencing Center for Infectious Disease"/>
            <person name="Wu L."/>
            <person name="Ma J."/>
        </authorList>
    </citation>
    <scope>NUCLEOTIDE SEQUENCE [LARGE SCALE GENOMIC DNA]</scope>
    <source>
        <strain evidence="7">KCTC 42195</strain>
    </source>
</reference>
<dbReference type="PANTHER" id="PTHR43671:SF106">
    <property type="entry name" value="NIMA-LIKE KINASE"/>
    <property type="match status" value="1"/>
</dbReference>
<evidence type="ECO:0000313" key="6">
    <source>
        <dbReference type="EMBL" id="MFC3626335.1"/>
    </source>
</evidence>
<dbReference type="SMART" id="SM00220">
    <property type="entry name" value="S_TKc"/>
    <property type="match status" value="1"/>
</dbReference>
<dbReference type="Gene3D" id="1.10.510.10">
    <property type="entry name" value="Transferase(Phosphotransferase) domain 1"/>
    <property type="match status" value="1"/>
</dbReference>
<name>A0ABV7TU87_9NEIS</name>
<dbReference type="EC" id="2.7.11.1" evidence="6"/>
<protein>
    <submittedName>
        <fullName evidence="6">Serine/threonine-protein kinase</fullName>
        <ecNumber evidence="6">2.7.11.1</ecNumber>
    </submittedName>
</protein>
<dbReference type="SUPFAM" id="SSF56112">
    <property type="entry name" value="Protein kinase-like (PK-like)"/>
    <property type="match status" value="1"/>
</dbReference>
<comment type="caution">
    <text evidence="6">The sequence shown here is derived from an EMBL/GenBank/DDBJ whole genome shotgun (WGS) entry which is preliminary data.</text>
</comment>
<dbReference type="Pfam" id="PF00069">
    <property type="entry name" value="Pkinase"/>
    <property type="match status" value="1"/>
</dbReference>
<feature type="domain" description="Protein kinase" evidence="5">
    <location>
        <begin position="20"/>
        <end position="288"/>
    </location>
</feature>
<dbReference type="InterPro" id="IPR000719">
    <property type="entry name" value="Prot_kinase_dom"/>
</dbReference>
<evidence type="ECO:0000256" key="1">
    <source>
        <dbReference type="ARBA" id="ARBA00022679"/>
    </source>
</evidence>
<evidence type="ECO:0000259" key="5">
    <source>
        <dbReference type="PROSITE" id="PS50011"/>
    </source>
</evidence>
<dbReference type="EMBL" id="JBHRYH010000018">
    <property type="protein sequence ID" value="MFC3626335.1"/>
    <property type="molecule type" value="Genomic_DNA"/>
</dbReference>
<proteinExistence type="predicted"/>
<keyword evidence="7" id="KW-1185">Reference proteome</keyword>
<dbReference type="InterPro" id="IPR008271">
    <property type="entry name" value="Ser/Thr_kinase_AS"/>
</dbReference>
<evidence type="ECO:0000256" key="2">
    <source>
        <dbReference type="ARBA" id="ARBA00022741"/>
    </source>
</evidence>
<dbReference type="PROSITE" id="PS50011">
    <property type="entry name" value="PROTEIN_KINASE_DOM"/>
    <property type="match status" value="1"/>
</dbReference>
<gene>
    <name evidence="6" type="ORF">ACFOKJ_09345</name>
</gene>
<dbReference type="Proteomes" id="UP001595636">
    <property type="component" value="Unassembled WGS sequence"/>
</dbReference>
<dbReference type="PROSITE" id="PS00108">
    <property type="entry name" value="PROTEIN_KINASE_ST"/>
    <property type="match status" value="1"/>
</dbReference>
<organism evidence="6 7">
    <name type="scientific">Vogesella amnigena</name>
    <dbReference type="NCBI Taxonomy" id="1507449"/>
    <lineage>
        <taxon>Bacteria</taxon>
        <taxon>Pseudomonadati</taxon>
        <taxon>Pseudomonadota</taxon>
        <taxon>Betaproteobacteria</taxon>
        <taxon>Neisseriales</taxon>
        <taxon>Chromobacteriaceae</taxon>
        <taxon>Vogesella</taxon>
    </lineage>
</organism>
<evidence type="ECO:0000313" key="7">
    <source>
        <dbReference type="Proteomes" id="UP001595636"/>
    </source>
</evidence>